<dbReference type="EMBL" id="BTFZ01000011">
    <property type="protein sequence ID" value="GMM36989.1"/>
    <property type="molecule type" value="Genomic_DNA"/>
</dbReference>
<sequence length="391" mass="44961">MSMVGKDQLYHSRVRIGGGRFSNIYRCVGPSDAICALKIVDTDDYNVPPHSITVELSILKYLKSVLNHCDHASNNNNNNNVALLIDEYKKYDDQILVLPYYQFTLLDYVRKNSRMRTNFTALLSTDNQEAPLDPIDEYFYTDDDYGQASAVAPRYQRINKLDIRKAMNIIKQILQGLNFIHDNGIIHRDIKPENILISVDDDDEDEVQVAITDFGISYMDKHQIKRQESLVELCKELDFTRSAEPDAGHKFTQISSGVFKPPEVVLGITDYGTELDIWSLGIIVSQLLSKDCLPVLNKSGNFSDIALLQSIFQTFGTPDEHCWPRVQEIDIFRNFNFTKYEKKEIDEVLPKLQGEEGFSWFEKVFNQMMEYDANKRITAEKALEEFTRSGF</sequence>
<keyword evidence="2 4" id="KW-0547">Nucleotide-binding</keyword>
<dbReference type="GO" id="GO:0005634">
    <property type="term" value="C:nucleus"/>
    <property type="evidence" value="ECO:0007669"/>
    <property type="project" value="TreeGrafter"/>
</dbReference>
<dbReference type="Pfam" id="PF00069">
    <property type="entry name" value="Pkinase"/>
    <property type="match status" value="1"/>
</dbReference>
<keyword evidence="8" id="KW-1185">Reference proteome</keyword>
<dbReference type="InterPro" id="IPR050108">
    <property type="entry name" value="CDK"/>
</dbReference>
<dbReference type="PANTHER" id="PTHR24056">
    <property type="entry name" value="CELL DIVISION PROTEIN KINASE"/>
    <property type="match status" value="1"/>
</dbReference>
<protein>
    <submittedName>
        <fullName evidence="7">Cyclin-dependent protein kinase-activating kinase</fullName>
    </submittedName>
</protein>
<dbReference type="SMART" id="SM00220">
    <property type="entry name" value="S_TKc"/>
    <property type="match status" value="1"/>
</dbReference>
<comment type="similarity">
    <text evidence="1">Belongs to the protein kinase superfamily. CMGC Ser/Thr protein kinase family. CDC2/CDKX subfamily.</text>
</comment>
<dbReference type="PROSITE" id="PS50011">
    <property type="entry name" value="PROTEIN_KINASE_DOM"/>
    <property type="match status" value="1"/>
</dbReference>
<evidence type="ECO:0000256" key="2">
    <source>
        <dbReference type="ARBA" id="ARBA00022741"/>
    </source>
</evidence>
<organism evidence="7 8">
    <name type="scientific">Saccharomycopsis crataegensis</name>
    <dbReference type="NCBI Taxonomy" id="43959"/>
    <lineage>
        <taxon>Eukaryota</taxon>
        <taxon>Fungi</taxon>
        <taxon>Dikarya</taxon>
        <taxon>Ascomycota</taxon>
        <taxon>Saccharomycotina</taxon>
        <taxon>Saccharomycetes</taxon>
        <taxon>Saccharomycopsidaceae</taxon>
        <taxon>Saccharomycopsis</taxon>
    </lineage>
</organism>
<evidence type="ECO:0000256" key="5">
    <source>
        <dbReference type="RuleBase" id="RU000304"/>
    </source>
</evidence>
<keyword evidence="7" id="KW-0418">Kinase</keyword>
<dbReference type="GeneID" id="90074964"/>
<evidence type="ECO:0000259" key="6">
    <source>
        <dbReference type="PROSITE" id="PS50011"/>
    </source>
</evidence>
<dbReference type="Proteomes" id="UP001360560">
    <property type="component" value="Unassembled WGS sequence"/>
</dbReference>
<evidence type="ECO:0000256" key="4">
    <source>
        <dbReference type="PROSITE-ProRule" id="PRU10141"/>
    </source>
</evidence>
<dbReference type="GO" id="GO:0005524">
    <property type="term" value="F:ATP binding"/>
    <property type="evidence" value="ECO:0007669"/>
    <property type="project" value="UniProtKB-UniRule"/>
</dbReference>
<feature type="binding site" evidence="4">
    <location>
        <position position="38"/>
    </location>
    <ligand>
        <name>ATP</name>
        <dbReference type="ChEBI" id="CHEBI:30616"/>
    </ligand>
</feature>
<dbReference type="GO" id="GO:0009891">
    <property type="term" value="P:positive regulation of biosynthetic process"/>
    <property type="evidence" value="ECO:0007669"/>
    <property type="project" value="UniProtKB-ARBA"/>
</dbReference>
<dbReference type="PROSITE" id="PS00107">
    <property type="entry name" value="PROTEIN_KINASE_ATP"/>
    <property type="match status" value="1"/>
</dbReference>
<dbReference type="InterPro" id="IPR011009">
    <property type="entry name" value="Kinase-like_dom_sf"/>
</dbReference>
<reference evidence="7 8" key="1">
    <citation type="journal article" date="2023" name="Elife">
        <title>Identification of key yeast species and microbe-microbe interactions impacting larval growth of Drosophila in the wild.</title>
        <authorList>
            <person name="Mure A."/>
            <person name="Sugiura Y."/>
            <person name="Maeda R."/>
            <person name="Honda K."/>
            <person name="Sakurai N."/>
            <person name="Takahashi Y."/>
            <person name="Watada M."/>
            <person name="Katoh T."/>
            <person name="Gotoh A."/>
            <person name="Gotoh Y."/>
            <person name="Taniguchi I."/>
            <person name="Nakamura K."/>
            <person name="Hayashi T."/>
            <person name="Katayama T."/>
            <person name="Uemura T."/>
            <person name="Hattori Y."/>
        </authorList>
    </citation>
    <scope>NUCLEOTIDE SEQUENCE [LARGE SCALE GENOMIC DNA]</scope>
    <source>
        <strain evidence="7 8">SC-9</strain>
    </source>
</reference>
<dbReference type="SUPFAM" id="SSF56112">
    <property type="entry name" value="Protein kinase-like (PK-like)"/>
    <property type="match status" value="1"/>
</dbReference>
<evidence type="ECO:0000256" key="3">
    <source>
        <dbReference type="ARBA" id="ARBA00022840"/>
    </source>
</evidence>
<dbReference type="GO" id="GO:0000307">
    <property type="term" value="C:cyclin-dependent protein kinase holoenzyme complex"/>
    <property type="evidence" value="ECO:0007669"/>
    <property type="project" value="UniProtKB-ARBA"/>
</dbReference>
<proteinExistence type="inferred from homology"/>
<keyword evidence="3 4" id="KW-0067">ATP-binding</keyword>
<dbReference type="PROSITE" id="PS00108">
    <property type="entry name" value="PROTEIN_KINASE_ST"/>
    <property type="match status" value="1"/>
</dbReference>
<gene>
    <name evidence="7" type="ORF">DASC09_043140</name>
</gene>
<dbReference type="GO" id="GO:0004674">
    <property type="term" value="F:protein serine/threonine kinase activity"/>
    <property type="evidence" value="ECO:0007669"/>
    <property type="project" value="UniProtKB-KW"/>
</dbReference>
<dbReference type="GO" id="GO:0007346">
    <property type="term" value="P:regulation of mitotic cell cycle"/>
    <property type="evidence" value="ECO:0007669"/>
    <property type="project" value="TreeGrafter"/>
</dbReference>
<dbReference type="InterPro" id="IPR017441">
    <property type="entry name" value="Protein_kinase_ATP_BS"/>
</dbReference>
<feature type="domain" description="Protein kinase" evidence="6">
    <location>
        <begin position="10"/>
        <end position="391"/>
    </location>
</feature>
<dbReference type="InterPro" id="IPR008271">
    <property type="entry name" value="Ser/Thr_kinase_AS"/>
</dbReference>
<dbReference type="Gene3D" id="1.10.510.10">
    <property type="entry name" value="Transferase(Phosphotransferase) domain 1"/>
    <property type="match status" value="1"/>
</dbReference>
<accession>A0AAV5QRC0</accession>
<dbReference type="InterPro" id="IPR000719">
    <property type="entry name" value="Prot_kinase_dom"/>
</dbReference>
<comment type="caution">
    <text evidence="7">The sequence shown here is derived from an EMBL/GenBank/DDBJ whole genome shotgun (WGS) entry which is preliminary data.</text>
</comment>
<dbReference type="RefSeq" id="XP_064853985.1">
    <property type="nucleotide sequence ID" value="XM_064997913.1"/>
</dbReference>
<evidence type="ECO:0000313" key="8">
    <source>
        <dbReference type="Proteomes" id="UP001360560"/>
    </source>
</evidence>
<name>A0AAV5QRC0_9ASCO</name>
<dbReference type="AlphaFoldDB" id="A0AAV5QRC0"/>
<evidence type="ECO:0000313" key="7">
    <source>
        <dbReference type="EMBL" id="GMM36989.1"/>
    </source>
</evidence>
<evidence type="ECO:0000256" key="1">
    <source>
        <dbReference type="ARBA" id="ARBA00006485"/>
    </source>
</evidence>
<keyword evidence="7" id="KW-0808">Transferase</keyword>
<keyword evidence="5" id="KW-0723">Serine/threonine-protein kinase</keyword>
<dbReference type="PANTHER" id="PTHR24056:SF508">
    <property type="entry name" value="CYCLIN-DEPENDENT KINASE 10"/>
    <property type="match status" value="1"/>
</dbReference>